<dbReference type="GO" id="GO:0005770">
    <property type="term" value="C:late endosome"/>
    <property type="evidence" value="ECO:0007669"/>
    <property type="project" value="TreeGrafter"/>
</dbReference>
<evidence type="ECO:0000256" key="2">
    <source>
        <dbReference type="ARBA" id="ARBA00022741"/>
    </source>
</evidence>
<dbReference type="SMART" id="SM00176">
    <property type="entry name" value="RAN"/>
    <property type="match status" value="1"/>
</dbReference>
<dbReference type="GO" id="GO:0005764">
    <property type="term" value="C:lysosome"/>
    <property type="evidence" value="ECO:0007669"/>
    <property type="project" value="TreeGrafter"/>
</dbReference>
<comment type="similarity">
    <text evidence="1 6">Belongs to the small GTPase superfamily. Rab family.</text>
</comment>
<organism evidence="7 8">
    <name type="scientific">Thecamonas trahens ATCC 50062</name>
    <dbReference type="NCBI Taxonomy" id="461836"/>
    <lineage>
        <taxon>Eukaryota</taxon>
        <taxon>Apusozoa</taxon>
        <taxon>Apusomonadida</taxon>
        <taxon>Apusomonadidae</taxon>
        <taxon>Thecamonas</taxon>
    </lineage>
</organism>
<protein>
    <recommendedName>
        <fullName evidence="6">Ras-related protein Rab</fullName>
    </recommendedName>
</protein>
<gene>
    <name evidence="7" type="ORF">AMSG_01707</name>
</gene>
<evidence type="ECO:0000256" key="6">
    <source>
        <dbReference type="RuleBase" id="RU367128"/>
    </source>
</evidence>
<evidence type="ECO:0000313" key="8">
    <source>
        <dbReference type="Proteomes" id="UP000054408"/>
    </source>
</evidence>
<dbReference type="GO" id="GO:0008333">
    <property type="term" value="P:endosome to lysosome transport"/>
    <property type="evidence" value="ECO:0007669"/>
    <property type="project" value="TreeGrafter"/>
</dbReference>
<evidence type="ECO:0000256" key="4">
    <source>
        <dbReference type="ARBA" id="ARBA00023288"/>
    </source>
</evidence>
<dbReference type="Gene3D" id="3.40.50.300">
    <property type="entry name" value="P-loop containing nucleotide triphosphate hydrolases"/>
    <property type="match status" value="1"/>
</dbReference>
<dbReference type="eggNOG" id="KOG4423">
    <property type="taxonomic scope" value="Eukaryota"/>
</dbReference>
<evidence type="ECO:0000256" key="1">
    <source>
        <dbReference type="ARBA" id="ARBA00006270"/>
    </source>
</evidence>
<dbReference type="GO" id="GO:0005802">
    <property type="term" value="C:trans-Golgi network"/>
    <property type="evidence" value="ECO:0007669"/>
    <property type="project" value="UniProtKB-UniRule"/>
</dbReference>
<dbReference type="OMA" id="MHYKSTI"/>
<dbReference type="PRINTS" id="PR00449">
    <property type="entry name" value="RASTRNSFRMNG"/>
</dbReference>
<keyword evidence="3 6" id="KW-0342">GTP-binding</keyword>
<dbReference type="GO" id="GO:0016020">
    <property type="term" value="C:membrane"/>
    <property type="evidence" value="ECO:0007669"/>
    <property type="project" value="UniProtKB-SubCell"/>
</dbReference>
<evidence type="ECO:0000313" key="7">
    <source>
        <dbReference type="EMBL" id="KNC54853.1"/>
    </source>
</evidence>
<accession>A0A0L0DTP8</accession>
<dbReference type="GO" id="GO:0090385">
    <property type="term" value="P:phagosome-lysosome fusion"/>
    <property type="evidence" value="ECO:0007669"/>
    <property type="project" value="TreeGrafter"/>
</dbReference>
<evidence type="ECO:0000256" key="3">
    <source>
        <dbReference type="ARBA" id="ARBA00023134"/>
    </source>
</evidence>
<sequence length="218" mass="24388">MAAIDEDAPQLEFLFKVILVGEEGTGKTAIINRYVRDVFKDFRATIGVDFALKVLELDANTVVRLQLWDIAGQERYGKMLRVYYKAAVGGFVVFDVTRPATFERVKSWKKDIDDKVHLADGSPIPVVLLANKCDLKDSVEVNLDPEEMQRFCDEYGFAGWFETSAKTARGISDAGRFLVHHILENEAKVNVAPQQVLDPSVVYLSQEPPKKESKGCCG</sequence>
<dbReference type="Pfam" id="PF00071">
    <property type="entry name" value="Ras"/>
    <property type="match status" value="1"/>
</dbReference>
<dbReference type="SMART" id="SM00173">
    <property type="entry name" value="RAS"/>
    <property type="match status" value="1"/>
</dbReference>
<comment type="function">
    <text evidence="6">The small GTPases Rab are key regulators in vesicle trafficking.</text>
</comment>
<dbReference type="PROSITE" id="PS51419">
    <property type="entry name" value="RAB"/>
    <property type="match status" value="1"/>
</dbReference>
<keyword evidence="6" id="KW-0472">Membrane</keyword>
<dbReference type="PANTHER" id="PTHR47981:SF39">
    <property type="entry name" value="RAS-RELATED PROTEIN RAB"/>
    <property type="match status" value="1"/>
</dbReference>
<reference evidence="7 8" key="1">
    <citation type="submission" date="2010-05" db="EMBL/GenBank/DDBJ databases">
        <title>The Genome Sequence of Thecamonas trahens ATCC 50062.</title>
        <authorList>
            <consortium name="The Broad Institute Genome Sequencing Platform"/>
            <person name="Russ C."/>
            <person name="Cuomo C."/>
            <person name="Shea T."/>
            <person name="Young S.K."/>
            <person name="Zeng Q."/>
            <person name="Koehrsen M."/>
            <person name="Haas B."/>
            <person name="Borodovsky M."/>
            <person name="Guigo R."/>
            <person name="Alvarado L."/>
            <person name="Berlin A."/>
            <person name="Bochicchio J."/>
            <person name="Borenstein D."/>
            <person name="Chapman S."/>
            <person name="Chen Z."/>
            <person name="Freedman E."/>
            <person name="Gellesch M."/>
            <person name="Goldberg J."/>
            <person name="Griggs A."/>
            <person name="Gujja S."/>
            <person name="Heilman E."/>
            <person name="Heiman D."/>
            <person name="Hepburn T."/>
            <person name="Howarth C."/>
            <person name="Jen D."/>
            <person name="Larson L."/>
            <person name="Mehta T."/>
            <person name="Park D."/>
            <person name="Pearson M."/>
            <person name="Roberts A."/>
            <person name="Saif S."/>
            <person name="Shenoy N."/>
            <person name="Sisk P."/>
            <person name="Stolte C."/>
            <person name="Sykes S."/>
            <person name="Thomson T."/>
            <person name="Walk T."/>
            <person name="White J."/>
            <person name="Yandava C."/>
            <person name="Burger G."/>
            <person name="Gray M.W."/>
            <person name="Holland P.W.H."/>
            <person name="King N."/>
            <person name="Lang F.B.F."/>
            <person name="Roger A.J."/>
            <person name="Ruiz-Trillo I."/>
            <person name="Lander E."/>
            <person name="Nusbaum C."/>
        </authorList>
    </citation>
    <scope>NUCLEOTIDE SEQUENCE [LARGE SCALE GENOMIC DNA]</scope>
    <source>
        <strain evidence="7 8">ATCC 50062</strain>
    </source>
</reference>
<dbReference type="InterPro" id="IPR005225">
    <property type="entry name" value="Small_GTP-bd"/>
</dbReference>
<dbReference type="STRING" id="461836.A0A0L0DTP8"/>
<dbReference type="RefSeq" id="XP_013761750.1">
    <property type="nucleotide sequence ID" value="XM_013906296.1"/>
</dbReference>
<dbReference type="PANTHER" id="PTHR47981">
    <property type="entry name" value="RAB FAMILY"/>
    <property type="match status" value="1"/>
</dbReference>
<dbReference type="NCBIfam" id="TIGR00231">
    <property type="entry name" value="small_GTP"/>
    <property type="match status" value="1"/>
</dbReference>
<dbReference type="PROSITE" id="PS51420">
    <property type="entry name" value="RHO"/>
    <property type="match status" value="1"/>
</dbReference>
<dbReference type="GO" id="GO:0003924">
    <property type="term" value="F:GTPase activity"/>
    <property type="evidence" value="ECO:0007669"/>
    <property type="project" value="UniProtKB-UniRule"/>
</dbReference>
<keyword evidence="8" id="KW-1185">Reference proteome</keyword>
<dbReference type="AlphaFoldDB" id="A0A0L0DTP8"/>
<dbReference type="EMBL" id="GL349438">
    <property type="protein sequence ID" value="KNC54853.1"/>
    <property type="molecule type" value="Genomic_DNA"/>
</dbReference>
<dbReference type="CDD" id="cd04107">
    <property type="entry name" value="Rab32_Rab38"/>
    <property type="match status" value="1"/>
</dbReference>
<dbReference type="FunFam" id="3.40.50.300:FF:000222">
    <property type="entry name" value="RAB32, member RAS oncogene family"/>
    <property type="match status" value="1"/>
</dbReference>
<dbReference type="GeneID" id="25561446"/>
<dbReference type="OrthoDB" id="245989at2759"/>
<dbReference type="GO" id="GO:0005525">
    <property type="term" value="F:GTP binding"/>
    <property type="evidence" value="ECO:0007669"/>
    <property type="project" value="UniProtKB-UniRule"/>
</dbReference>
<dbReference type="SUPFAM" id="SSF52540">
    <property type="entry name" value="P-loop containing nucleoside triphosphate hydrolases"/>
    <property type="match status" value="1"/>
</dbReference>
<dbReference type="InterPro" id="IPR030697">
    <property type="entry name" value="Rab29/Rab38/Rab32"/>
</dbReference>
<evidence type="ECO:0000256" key="5">
    <source>
        <dbReference type="ARBA" id="ARBA00023289"/>
    </source>
</evidence>
<dbReference type="GO" id="GO:0045335">
    <property type="term" value="C:phagocytic vesicle"/>
    <property type="evidence" value="ECO:0007669"/>
    <property type="project" value="TreeGrafter"/>
</dbReference>
<dbReference type="InterPro" id="IPR001806">
    <property type="entry name" value="Small_GTPase"/>
</dbReference>
<dbReference type="SMART" id="SM00175">
    <property type="entry name" value="RAB"/>
    <property type="match status" value="1"/>
</dbReference>
<comment type="subcellular location">
    <subcellularLocation>
        <location evidence="6">Membrane</location>
        <topology evidence="6">Lipid-anchor</topology>
    </subcellularLocation>
</comment>
<dbReference type="Proteomes" id="UP000054408">
    <property type="component" value="Unassembled WGS sequence"/>
</dbReference>
<name>A0A0L0DTP8_THETB</name>
<keyword evidence="4 6" id="KW-0449">Lipoprotein</keyword>
<dbReference type="PROSITE" id="PS51421">
    <property type="entry name" value="RAS"/>
    <property type="match status" value="1"/>
</dbReference>
<keyword evidence="2 6" id="KW-0547">Nucleotide-binding</keyword>
<dbReference type="InterPro" id="IPR027417">
    <property type="entry name" value="P-loop_NTPase"/>
</dbReference>
<dbReference type="SMART" id="SM00174">
    <property type="entry name" value="RHO"/>
    <property type="match status" value="1"/>
</dbReference>
<keyword evidence="5 6" id="KW-0636">Prenylation</keyword>
<proteinExistence type="inferred from homology"/>